<dbReference type="GO" id="GO:0005929">
    <property type="term" value="C:cilium"/>
    <property type="evidence" value="ECO:0007669"/>
    <property type="project" value="UniProtKB-SubCell"/>
</dbReference>
<dbReference type="GO" id="GO:0007018">
    <property type="term" value="P:microtubule-based movement"/>
    <property type="evidence" value="ECO:0007669"/>
    <property type="project" value="InterPro"/>
</dbReference>
<dbReference type="GO" id="GO:0005524">
    <property type="term" value="F:ATP binding"/>
    <property type="evidence" value="ECO:0007669"/>
    <property type="project" value="UniProtKB-UniRule"/>
</dbReference>
<reference evidence="18" key="2">
    <citation type="submission" date="2025-09" db="UniProtKB">
        <authorList>
            <consortium name="Ensembl"/>
        </authorList>
    </citation>
    <scope>IDENTIFICATION</scope>
</reference>
<keyword evidence="19" id="KW-1185">Reference proteome</keyword>
<name>A0A8C4Q7C6_EPTBU</name>
<evidence type="ECO:0000256" key="11">
    <source>
        <dbReference type="ARBA" id="ARBA00023273"/>
    </source>
</evidence>
<dbReference type="GO" id="GO:0003777">
    <property type="term" value="F:microtubule motor activity"/>
    <property type="evidence" value="ECO:0007669"/>
    <property type="project" value="InterPro"/>
</dbReference>
<evidence type="ECO:0000256" key="14">
    <source>
        <dbReference type="RuleBase" id="RU000394"/>
    </source>
</evidence>
<evidence type="ECO:0000256" key="15">
    <source>
        <dbReference type="SAM" id="Coils"/>
    </source>
</evidence>
<feature type="coiled-coil region" evidence="15">
    <location>
        <begin position="371"/>
        <end position="398"/>
    </location>
</feature>
<evidence type="ECO:0000313" key="18">
    <source>
        <dbReference type="Ensembl" id="ENSEBUP00000011161.1"/>
    </source>
</evidence>
<dbReference type="AlphaFoldDB" id="A0A8C4Q7C6"/>
<dbReference type="InterPro" id="IPR027640">
    <property type="entry name" value="Kinesin-like_fam"/>
</dbReference>
<evidence type="ECO:0000256" key="9">
    <source>
        <dbReference type="ARBA" id="ARBA00023175"/>
    </source>
</evidence>
<comment type="similarity">
    <text evidence="13 14">Belongs to the TRAFAC class myosin-kinesin ATPase superfamily. Kinesin family.</text>
</comment>
<protein>
    <recommendedName>
        <fullName evidence="14">Kinesin-like protein</fullName>
    </recommendedName>
</protein>
<keyword evidence="8" id="KW-0969">Cilium</keyword>
<dbReference type="Proteomes" id="UP000694388">
    <property type="component" value="Unplaced"/>
</dbReference>
<dbReference type="GeneTree" id="ENSGT00940000160989"/>
<dbReference type="CDD" id="cd01370">
    <property type="entry name" value="KISc_KIP3_like"/>
    <property type="match status" value="1"/>
</dbReference>
<feature type="region of interest" description="Disordered" evidence="16">
    <location>
        <begin position="461"/>
        <end position="491"/>
    </location>
</feature>
<evidence type="ECO:0000256" key="4">
    <source>
        <dbReference type="ARBA" id="ARBA00022701"/>
    </source>
</evidence>
<dbReference type="PANTHER" id="PTHR47968:SF13">
    <property type="entry name" value="KINESIN-LIKE PROTEIN KIF19 ISOFORM X1"/>
    <property type="match status" value="1"/>
</dbReference>
<feature type="domain" description="Kinesin motor" evidence="17">
    <location>
        <begin position="20"/>
        <end position="356"/>
    </location>
</feature>
<keyword evidence="10" id="KW-0206">Cytoskeleton</keyword>
<dbReference type="InterPro" id="IPR019821">
    <property type="entry name" value="Kinesin_motor_CS"/>
</dbReference>
<evidence type="ECO:0000256" key="12">
    <source>
        <dbReference type="ARBA" id="ARBA00055376"/>
    </source>
</evidence>
<dbReference type="GO" id="GO:0005874">
    <property type="term" value="C:microtubule"/>
    <property type="evidence" value="ECO:0007669"/>
    <property type="project" value="UniProtKB-KW"/>
</dbReference>
<dbReference type="InterPro" id="IPR027417">
    <property type="entry name" value="P-loop_NTPase"/>
</dbReference>
<evidence type="ECO:0000256" key="13">
    <source>
        <dbReference type="PROSITE-ProRule" id="PRU00283"/>
    </source>
</evidence>
<dbReference type="Ensembl" id="ENSEBUT00000011723.1">
    <property type="protein sequence ID" value="ENSEBUP00000011161.1"/>
    <property type="gene ID" value="ENSEBUG00000007166.1"/>
</dbReference>
<feature type="binding site" evidence="13">
    <location>
        <begin position="113"/>
        <end position="120"/>
    </location>
    <ligand>
        <name>ATP</name>
        <dbReference type="ChEBI" id="CHEBI:30616"/>
    </ligand>
</feature>
<evidence type="ECO:0000256" key="3">
    <source>
        <dbReference type="ARBA" id="ARBA00022490"/>
    </source>
</evidence>
<evidence type="ECO:0000256" key="2">
    <source>
        <dbReference type="ARBA" id="ARBA00004245"/>
    </source>
</evidence>
<dbReference type="Pfam" id="PF00225">
    <property type="entry name" value="Kinesin"/>
    <property type="match status" value="1"/>
</dbReference>
<dbReference type="PROSITE" id="PS50067">
    <property type="entry name" value="KINESIN_MOTOR_2"/>
    <property type="match status" value="1"/>
</dbReference>
<dbReference type="PROSITE" id="PS00411">
    <property type="entry name" value="KINESIN_MOTOR_1"/>
    <property type="match status" value="1"/>
</dbReference>
<evidence type="ECO:0000256" key="8">
    <source>
        <dbReference type="ARBA" id="ARBA00023069"/>
    </source>
</evidence>
<comment type="subcellular location">
    <subcellularLocation>
        <location evidence="1">Cell projection</location>
        <location evidence="1">Cilium</location>
    </subcellularLocation>
    <subcellularLocation>
        <location evidence="2">Cytoplasm</location>
        <location evidence="2">Cytoskeleton</location>
    </subcellularLocation>
</comment>
<evidence type="ECO:0000256" key="7">
    <source>
        <dbReference type="ARBA" id="ARBA00023054"/>
    </source>
</evidence>
<evidence type="ECO:0000256" key="16">
    <source>
        <dbReference type="SAM" id="MobiDB-lite"/>
    </source>
</evidence>
<dbReference type="SMART" id="SM00129">
    <property type="entry name" value="KISc"/>
    <property type="match status" value="1"/>
</dbReference>
<keyword evidence="3" id="KW-0963">Cytoplasm</keyword>
<dbReference type="InterPro" id="IPR036961">
    <property type="entry name" value="Kinesin_motor_dom_sf"/>
</dbReference>
<dbReference type="FunFam" id="3.40.850.10:FF:000037">
    <property type="entry name" value="kinesin-like protein KIF19"/>
    <property type="match status" value="1"/>
</dbReference>
<sequence length="623" mass="70487">MRDVSRSQSVKENVDTKEHQLTVALRVRPINEAELADEAKIIVHRIDQKMVVLMDPVNDPNNILRANRSREKMYMFDVAFDSKATQEDVYISTTKELIDGVIAGYNATVFAYGATGAGKTYTMLGTDSDPGIYVRTLNDLFKGIEASSDRKIYQVSMSYLEIYNEMIRDLLNPTIGFLDLREDAKGGIQIAGITEFSTSNADEIMLLLLKGNRERTQEPTGANSASSRSHAVLQVTVRQRSRVHAIHDELHFGRLFLIDLAGSERAAQTQNRGKRMMEGAHINRSLLALGNCINALSDRGGRANYINYRDSKLTRLLKDSLGGNSRTVMIAHISPASTSFEESRNTLTYADRAKHVKNRVKKNQMNVTYHITQYTDIIADLRREIHRLRARLQEQNMVEPHQAGIQSKSLYGKLMHSFHEQMQLQKHVMELNSASLAAHLNISQQHLAISNFEQEDLDKMAKRHAEQMKEGNAATDGSGQDSDIPIEEPSSPELSDLAMAREELTALSVEQNKLATLKMELEQKLTDAKSRASQLKESLPLQLHSVDQHQILSLLCKVHELEMENMTLQSRTSLRDGLFHQHHQVLRRCQKHCALCCQLINSQRKVILGMWHYAKYISVVLYV</sequence>
<reference evidence="18" key="1">
    <citation type="submission" date="2025-08" db="UniProtKB">
        <authorList>
            <consortium name="Ensembl"/>
        </authorList>
    </citation>
    <scope>IDENTIFICATION</scope>
</reference>
<keyword evidence="5 13" id="KW-0547">Nucleotide-binding</keyword>
<keyword evidence="11" id="KW-0966">Cell projection</keyword>
<keyword evidence="4 14" id="KW-0493">Microtubule</keyword>
<keyword evidence="7 15" id="KW-0175">Coiled coil</keyword>
<dbReference type="SUPFAM" id="SSF52540">
    <property type="entry name" value="P-loop containing nucleoside triphosphate hydrolases"/>
    <property type="match status" value="1"/>
</dbReference>
<comment type="function">
    <text evidence="12">Plus end-directed microtubule-dependent motor protein that regulates the length of motile cilia by mediating depolymerization of microtubules at ciliary tips.</text>
</comment>
<organism evidence="18 19">
    <name type="scientific">Eptatretus burgeri</name>
    <name type="common">Inshore hagfish</name>
    <dbReference type="NCBI Taxonomy" id="7764"/>
    <lineage>
        <taxon>Eukaryota</taxon>
        <taxon>Metazoa</taxon>
        <taxon>Chordata</taxon>
        <taxon>Craniata</taxon>
        <taxon>Vertebrata</taxon>
        <taxon>Cyclostomata</taxon>
        <taxon>Myxini</taxon>
        <taxon>Myxiniformes</taxon>
        <taxon>Myxinidae</taxon>
        <taxon>Eptatretinae</taxon>
        <taxon>Eptatretus</taxon>
    </lineage>
</organism>
<dbReference type="Gene3D" id="3.40.850.10">
    <property type="entry name" value="Kinesin motor domain"/>
    <property type="match status" value="1"/>
</dbReference>
<dbReference type="OMA" id="FRENDTQ"/>
<evidence type="ECO:0000259" key="17">
    <source>
        <dbReference type="PROSITE" id="PS50067"/>
    </source>
</evidence>
<keyword evidence="9 13" id="KW-0505">Motor protein</keyword>
<evidence type="ECO:0000313" key="19">
    <source>
        <dbReference type="Proteomes" id="UP000694388"/>
    </source>
</evidence>
<evidence type="ECO:0000256" key="1">
    <source>
        <dbReference type="ARBA" id="ARBA00004138"/>
    </source>
</evidence>
<dbReference type="PRINTS" id="PR00380">
    <property type="entry name" value="KINESINHEAVY"/>
</dbReference>
<evidence type="ECO:0000256" key="5">
    <source>
        <dbReference type="ARBA" id="ARBA00022741"/>
    </source>
</evidence>
<accession>A0A8C4Q7C6</accession>
<evidence type="ECO:0000256" key="6">
    <source>
        <dbReference type="ARBA" id="ARBA00022840"/>
    </source>
</evidence>
<dbReference type="PANTHER" id="PTHR47968">
    <property type="entry name" value="CENTROMERE PROTEIN E"/>
    <property type="match status" value="1"/>
</dbReference>
<keyword evidence="6 13" id="KW-0067">ATP-binding</keyword>
<dbReference type="GO" id="GO:0008017">
    <property type="term" value="F:microtubule binding"/>
    <property type="evidence" value="ECO:0007669"/>
    <property type="project" value="InterPro"/>
</dbReference>
<evidence type="ECO:0000256" key="10">
    <source>
        <dbReference type="ARBA" id="ARBA00023212"/>
    </source>
</evidence>
<proteinExistence type="inferred from homology"/>
<dbReference type="InterPro" id="IPR001752">
    <property type="entry name" value="Kinesin_motor_dom"/>
</dbReference>